<organism evidence="1 2">
    <name type="scientific">Cicer arietinum</name>
    <name type="common">Chickpea</name>
    <name type="synonym">Garbanzo</name>
    <dbReference type="NCBI Taxonomy" id="3827"/>
    <lineage>
        <taxon>Eukaryota</taxon>
        <taxon>Viridiplantae</taxon>
        <taxon>Streptophyta</taxon>
        <taxon>Embryophyta</taxon>
        <taxon>Tracheophyta</taxon>
        <taxon>Spermatophyta</taxon>
        <taxon>Magnoliopsida</taxon>
        <taxon>eudicotyledons</taxon>
        <taxon>Gunneridae</taxon>
        <taxon>Pentapetalae</taxon>
        <taxon>rosids</taxon>
        <taxon>fabids</taxon>
        <taxon>Fabales</taxon>
        <taxon>Fabaceae</taxon>
        <taxon>Papilionoideae</taxon>
        <taxon>50 kb inversion clade</taxon>
        <taxon>NPAAA clade</taxon>
        <taxon>Hologalegina</taxon>
        <taxon>IRL clade</taxon>
        <taxon>Cicereae</taxon>
        <taxon>Cicer</taxon>
    </lineage>
</organism>
<accession>A0A1S2YBI6</accession>
<gene>
    <name evidence="2" type="primary">LOC101512323</name>
</gene>
<reference evidence="2" key="2">
    <citation type="submission" date="2025-08" db="UniProtKB">
        <authorList>
            <consortium name="RefSeq"/>
        </authorList>
    </citation>
    <scope>IDENTIFICATION</scope>
    <source>
        <tissue evidence="2">Etiolated seedlings</tissue>
    </source>
</reference>
<dbReference type="OrthoDB" id="1432271at2759"/>
<dbReference type="PaxDb" id="3827-XP_004502395.1"/>
<dbReference type="KEGG" id="cam:101512323"/>
<proteinExistence type="predicted"/>
<dbReference type="RefSeq" id="XP_004502395.1">
    <property type="nucleotide sequence ID" value="XM_004502338.3"/>
</dbReference>
<protein>
    <submittedName>
        <fullName evidence="2">Uncharacterized protein LOC101512323</fullName>
    </submittedName>
</protein>
<evidence type="ECO:0000313" key="1">
    <source>
        <dbReference type="Proteomes" id="UP000087171"/>
    </source>
</evidence>
<reference evidence="1" key="1">
    <citation type="journal article" date="2013" name="Nat. Biotechnol.">
        <title>Draft genome sequence of chickpea (Cicer arietinum) provides a resource for trait improvement.</title>
        <authorList>
            <person name="Varshney R.K."/>
            <person name="Song C."/>
            <person name="Saxena R.K."/>
            <person name="Azam S."/>
            <person name="Yu S."/>
            <person name="Sharpe A.G."/>
            <person name="Cannon S."/>
            <person name="Baek J."/>
            <person name="Rosen B.D."/>
            <person name="Tar'an B."/>
            <person name="Millan T."/>
            <person name="Zhang X."/>
            <person name="Ramsay L.D."/>
            <person name="Iwata A."/>
            <person name="Wang Y."/>
            <person name="Nelson W."/>
            <person name="Farmer A.D."/>
            <person name="Gaur P.M."/>
            <person name="Soderlund C."/>
            <person name="Penmetsa R.V."/>
            <person name="Xu C."/>
            <person name="Bharti A.K."/>
            <person name="He W."/>
            <person name="Winter P."/>
            <person name="Zhao S."/>
            <person name="Hane J.K."/>
            <person name="Carrasquilla-Garcia N."/>
            <person name="Condie J.A."/>
            <person name="Upadhyaya H.D."/>
            <person name="Luo M.C."/>
            <person name="Thudi M."/>
            <person name="Gowda C.L."/>
            <person name="Singh N.P."/>
            <person name="Lichtenzveig J."/>
            <person name="Gali K.K."/>
            <person name="Rubio J."/>
            <person name="Nadarajan N."/>
            <person name="Dolezel J."/>
            <person name="Bansal K.C."/>
            <person name="Xu X."/>
            <person name="Edwards D."/>
            <person name="Zhang G."/>
            <person name="Kahl G."/>
            <person name="Gil J."/>
            <person name="Singh K.B."/>
            <person name="Datta S.K."/>
            <person name="Jackson S.A."/>
            <person name="Wang J."/>
            <person name="Cook D.R."/>
        </authorList>
    </citation>
    <scope>NUCLEOTIDE SEQUENCE [LARGE SCALE GENOMIC DNA]</scope>
    <source>
        <strain evidence="1">cv. CDC Frontier</strain>
    </source>
</reference>
<sequence>MQRKMQGYPQQQQCYGSDDGMWMESKGQMQPQVHHYQDDSWSNDNNNQKQLFPAAMHMKPAANFGGNNHHMYPHQETMPAAAVGYGNQMHGNGGKQFPYGGTHNHSPNGVRPFNLEEYEYEAYKEEHVGGSKKDEMRYERHGYGNGGDVRYVNSYEYNNNFNARIKPHAHGPHKVNWTLKGV</sequence>
<name>A0A1S2YBI6_CICAR</name>
<dbReference type="AlphaFoldDB" id="A0A1S2YBI6"/>
<evidence type="ECO:0000313" key="2">
    <source>
        <dbReference type="RefSeq" id="XP_004502395.1"/>
    </source>
</evidence>
<dbReference type="GeneID" id="101512323"/>
<keyword evidence="1" id="KW-1185">Reference proteome</keyword>
<dbReference type="Proteomes" id="UP000087171">
    <property type="component" value="Chromosome Ca5"/>
</dbReference>